<dbReference type="Gene3D" id="3.30.420.10">
    <property type="entry name" value="Ribonuclease H-like superfamily/Ribonuclease H"/>
    <property type="match status" value="1"/>
</dbReference>
<accession>A0ABU1J8F3</accession>
<organism evidence="5 6">
    <name type="scientific">Arthrobacter russicus</name>
    <dbReference type="NCBI Taxonomy" id="172040"/>
    <lineage>
        <taxon>Bacteria</taxon>
        <taxon>Bacillati</taxon>
        <taxon>Actinomycetota</taxon>
        <taxon>Actinomycetes</taxon>
        <taxon>Micrococcales</taxon>
        <taxon>Micrococcaceae</taxon>
        <taxon>Arthrobacter</taxon>
    </lineage>
</organism>
<evidence type="ECO:0000256" key="1">
    <source>
        <dbReference type="ARBA" id="ARBA00022722"/>
    </source>
</evidence>
<proteinExistence type="predicted"/>
<dbReference type="InterPro" id="IPR013520">
    <property type="entry name" value="Ribonucl_H"/>
</dbReference>
<gene>
    <name evidence="5" type="ORF">JOE69_000945</name>
</gene>
<evidence type="ECO:0000313" key="6">
    <source>
        <dbReference type="Proteomes" id="UP001185069"/>
    </source>
</evidence>
<keyword evidence="2" id="KW-0378">Hydrolase</keyword>
<keyword evidence="6" id="KW-1185">Reference proteome</keyword>
<keyword evidence="1" id="KW-0540">Nuclease</keyword>
<evidence type="ECO:0000256" key="2">
    <source>
        <dbReference type="ARBA" id="ARBA00022801"/>
    </source>
</evidence>
<dbReference type="InterPro" id="IPR036397">
    <property type="entry name" value="RNaseH_sf"/>
</dbReference>
<feature type="domain" description="Exonuclease" evidence="4">
    <location>
        <begin position="20"/>
        <end position="195"/>
    </location>
</feature>
<dbReference type="CDD" id="cd06127">
    <property type="entry name" value="DEDDh"/>
    <property type="match status" value="1"/>
</dbReference>
<evidence type="ECO:0000259" key="4">
    <source>
        <dbReference type="SMART" id="SM00479"/>
    </source>
</evidence>
<keyword evidence="5" id="KW-0548">Nucleotidyltransferase</keyword>
<dbReference type="SUPFAM" id="SSF53098">
    <property type="entry name" value="Ribonuclease H-like"/>
    <property type="match status" value="1"/>
</dbReference>
<dbReference type="SMART" id="SM00479">
    <property type="entry name" value="EXOIII"/>
    <property type="match status" value="1"/>
</dbReference>
<protein>
    <submittedName>
        <fullName evidence="5">DNA polymerase-3 subunit epsilon</fullName>
        <ecNumber evidence="5">2.7.7.7</ecNumber>
    </submittedName>
</protein>
<dbReference type="GO" id="GO:0003887">
    <property type="term" value="F:DNA-directed DNA polymerase activity"/>
    <property type="evidence" value="ECO:0007669"/>
    <property type="project" value="UniProtKB-EC"/>
</dbReference>
<dbReference type="InterPro" id="IPR012337">
    <property type="entry name" value="RNaseH-like_sf"/>
</dbReference>
<keyword evidence="5" id="KW-0808">Transferase</keyword>
<name>A0ABU1J8F3_9MICC</name>
<dbReference type="EMBL" id="JAVDQF010000001">
    <property type="protein sequence ID" value="MDR6268707.1"/>
    <property type="molecule type" value="Genomic_DNA"/>
</dbReference>
<dbReference type="PANTHER" id="PTHR30231:SF4">
    <property type="entry name" value="PROTEIN NEN2"/>
    <property type="match status" value="1"/>
</dbReference>
<dbReference type="PANTHER" id="PTHR30231">
    <property type="entry name" value="DNA POLYMERASE III SUBUNIT EPSILON"/>
    <property type="match status" value="1"/>
</dbReference>
<dbReference type="NCBIfam" id="NF005927">
    <property type="entry name" value="PRK07942.1"/>
    <property type="match status" value="1"/>
</dbReference>
<evidence type="ECO:0000256" key="3">
    <source>
        <dbReference type="ARBA" id="ARBA00022839"/>
    </source>
</evidence>
<dbReference type="EC" id="2.7.7.7" evidence="5"/>
<reference evidence="5 6" key="1">
    <citation type="submission" date="2023-07" db="EMBL/GenBank/DDBJ databases">
        <title>Sequencing the genomes of 1000 actinobacteria strains.</title>
        <authorList>
            <person name="Klenk H.-P."/>
        </authorList>
    </citation>
    <scope>NUCLEOTIDE SEQUENCE [LARGE SCALE GENOMIC DNA]</scope>
    <source>
        <strain evidence="5 6">DSM 14555</strain>
    </source>
</reference>
<sequence length="239" mass="25615">MTSSLDVPPGPDAVSWLAGPRAAFDVETTGRDPLQARLVSASVVLVDAGSGTLAEHEWLADPGIEIPDAAAQIHGISTERARAEGAPAEQVVRQLVGILSGYFEQGIPVLAFNAPYDFTVLAAESARHGLSAPEPMPVLDPFVLDKQMDRFRRGKRTLVATCEHYGVPLLAAHTSAADALATIRLAEALAGKFPELRIPARTLHGLQVRWAAEQAASFQEYLRRSNPDAVVDGRWPVGR</sequence>
<dbReference type="Proteomes" id="UP001185069">
    <property type="component" value="Unassembled WGS sequence"/>
</dbReference>
<dbReference type="Pfam" id="PF00929">
    <property type="entry name" value="RNase_T"/>
    <property type="match status" value="1"/>
</dbReference>
<comment type="caution">
    <text evidence="5">The sequence shown here is derived from an EMBL/GenBank/DDBJ whole genome shotgun (WGS) entry which is preliminary data.</text>
</comment>
<dbReference type="RefSeq" id="WP_309796528.1">
    <property type="nucleotide sequence ID" value="NZ_BAAAHY010000006.1"/>
</dbReference>
<evidence type="ECO:0000313" key="5">
    <source>
        <dbReference type="EMBL" id="MDR6268707.1"/>
    </source>
</evidence>
<keyword evidence="3" id="KW-0269">Exonuclease</keyword>